<dbReference type="GO" id="GO:0006629">
    <property type="term" value="P:lipid metabolic process"/>
    <property type="evidence" value="ECO:0007669"/>
    <property type="project" value="InterPro"/>
</dbReference>
<dbReference type="SUPFAM" id="SSF51695">
    <property type="entry name" value="PLC-like phosphodiesterases"/>
    <property type="match status" value="1"/>
</dbReference>
<reference evidence="1 2" key="1">
    <citation type="submission" date="2018-09" db="EMBL/GenBank/DDBJ databases">
        <title>Phylogeny of the Shewanellaceae, and recommendation for two new genera, Pseudoshewanella and Parashewanella.</title>
        <authorList>
            <person name="Wang G."/>
        </authorList>
    </citation>
    <scope>NUCLEOTIDE SEQUENCE [LARGE SCALE GENOMIC DNA]</scope>
    <source>
        <strain evidence="1 2">KCTC 22492</strain>
    </source>
</reference>
<dbReference type="InterPro" id="IPR032075">
    <property type="entry name" value="PI-PLC-C1"/>
</dbReference>
<proteinExistence type="predicted"/>
<organism evidence="1 2">
    <name type="scientific">Parashewanella spongiae</name>
    <dbReference type="NCBI Taxonomy" id="342950"/>
    <lineage>
        <taxon>Bacteria</taxon>
        <taxon>Pseudomonadati</taxon>
        <taxon>Pseudomonadota</taxon>
        <taxon>Gammaproteobacteria</taxon>
        <taxon>Alteromonadales</taxon>
        <taxon>Shewanellaceae</taxon>
        <taxon>Parashewanella</taxon>
    </lineage>
</organism>
<dbReference type="OrthoDB" id="195526at2"/>
<dbReference type="Proteomes" id="UP000273022">
    <property type="component" value="Unassembled WGS sequence"/>
</dbReference>
<dbReference type="CDD" id="cd08589">
    <property type="entry name" value="PI-PLCc_SaPLC1_like"/>
    <property type="match status" value="1"/>
</dbReference>
<dbReference type="RefSeq" id="WP_121854913.1">
    <property type="nucleotide sequence ID" value="NZ_CP037952.1"/>
</dbReference>
<sequence length="370" mass="42698">MKGIRIFGFILSFGVYTQCLAHDNQLQINHIQVLGSHNSYKQLIQPELYKEMKIRLEQSFEDIEYRHPSLEIQLNKFKLRNLELDVLYDPDGGLYSSPTGNQWLLEQGIQPDSFDPKKELKKPGFKVLHLPDIDFRSQCLTLKSCLAKLKNWSDSNPNHLPIAITFNAKSDHINFPKFAKPQSFSELAFKALDAEFIKYLGKDNIIKPDDVRGNHKTLKQAVLNEGWPTLEKSRGKFILVLDETGEKRQTYQDKHPSLKNRVMFTNAPESEDEAAFMIINEPRANKAKIQNLVKKGFLIRTRADAGTIEARNNDYSRFEAAKESGAQFITTDYYQVEPLMNTDFKVIFENETSIRCNTQLVKQNCRFNNN</sequence>
<dbReference type="Pfam" id="PF16670">
    <property type="entry name" value="PI-PLC-C1"/>
    <property type="match status" value="1"/>
</dbReference>
<accession>A0A3A6TP00</accession>
<comment type="caution">
    <text evidence="1">The sequence shown here is derived from an EMBL/GenBank/DDBJ whole genome shotgun (WGS) entry which is preliminary data.</text>
</comment>
<keyword evidence="2" id="KW-1185">Reference proteome</keyword>
<dbReference type="GO" id="GO:0008081">
    <property type="term" value="F:phosphoric diester hydrolase activity"/>
    <property type="evidence" value="ECO:0007669"/>
    <property type="project" value="InterPro"/>
</dbReference>
<evidence type="ECO:0008006" key="3">
    <source>
        <dbReference type="Google" id="ProtNLM"/>
    </source>
</evidence>
<gene>
    <name evidence="1" type="ORF">D5R81_17540</name>
</gene>
<dbReference type="Gene3D" id="3.20.20.190">
    <property type="entry name" value="Phosphatidylinositol (PI) phosphodiesterase"/>
    <property type="match status" value="1"/>
</dbReference>
<dbReference type="InterPro" id="IPR017946">
    <property type="entry name" value="PLC-like_Pdiesterase_TIM-brl"/>
</dbReference>
<evidence type="ECO:0000313" key="2">
    <source>
        <dbReference type="Proteomes" id="UP000273022"/>
    </source>
</evidence>
<evidence type="ECO:0000313" key="1">
    <source>
        <dbReference type="EMBL" id="RJY06667.1"/>
    </source>
</evidence>
<protein>
    <recommendedName>
        <fullName evidence="3">Calcium-dependent phosphoinositide phospholipase C</fullName>
    </recommendedName>
</protein>
<name>A0A3A6TP00_9GAMM</name>
<dbReference type="EMBL" id="QYYH01000157">
    <property type="protein sequence ID" value="RJY06667.1"/>
    <property type="molecule type" value="Genomic_DNA"/>
</dbReference>
<dbReference type="AlphaFoldDB" id="A0A3A6TP00"/>